<feature type="domain" description="Enolase C-terminal TIM barrel" evidence="8">
    <location>
        <begin position="256"/>
        <end position="523"/>
    </location>
</feature>
<dbReference type="InterPro" id="IPR000941">
    <property type="entry name" value="Enolase"/>
</dbReference>
<feature type="region of interest" description="Disordered" evidence="7">
    <location>
        <begin position="561"/>
        <end position="582"/>
    </location>
</feature>
<dbReference type="EC" id="4.2.1.11" evidence="3"/>
<dbReference type="EMBL" id="CAJOAY010000182">
    <property type="protein sequence ID" value="CAF3574877.1"/>
    <property type="molecule type" value="Genomic_DNA"/>
</dbReference>
<proteinExistence type="inferred from homology"/>
<keyword evidence="4" id="KW-0324">Glycolysis</keyword>
<reference evidence="9" key="1">
    <citation type="submission" date="2021-02" db="EMBL/GenBank/DDBJ databases">
        <authorList>
            <person name="Nowell W R."/>
        </authorList>
    </citation>
    <scope>NUCLEOTIDE SEQUENCE</scope>
</reference>
<dbReference type="GO" id="GO:0000015">
    <property type="term" value="C:phosphopyruvate hydratase complex"/>
    <property type="evidence" value="ECO:0007669"/>
    <property type="project" value="InterPro"/>
</dbReference>
<evidence type="ECO:0000313" key="11">
    <source>
        <dbReference type="Proteomes" id="UP000663891"/>
    </source>
</evidence>
<gene>
    <name evidence="10" type="ORF">OKA104_LOCUS5295</name>
    <name evidence="9" type="ORF">VCS650_LOCUS12623</name>
</gene>
<comment type="similarity">
    <text evidence="2">Belongs to the enolase family.</text>
</comment>
<accession>A0A814E4Z6</accession>
<evidence type="ECO:0000313" key="9">
    <source>
        <dbReference type="EMBL" id="CAF0961455.1"/>
    </source>
</evidence>
<evidence type="ECO:0000256" key="5">
    <source>
        <dbReference type="ARBA" id="ARBA00023239"/>
    </source>
</evidence>
<comment type="pathway">
    <text evidence="1">Carbohydrate degradation; glycolysis; pyruvate from D-glyceraldehyde 3-phosphate: step 4/5.</text>
</comment>
<evidence type="ECO:0000256" key="7">
    <source>
        <dbReference type="SAM" id="MobiDB-lite"/>
    </source>
</evidence>
<name>A0A814E4Z6_9BILA</name>
<dbReference type="GO" id="GO:0004634">
    <property type="term" value="F:phosphopyruvate hydratase activity"/>
    <property type="evidence" value="ECO:0007669"/>
    <property type="project" value="UniProtKB-EC"/>
</dbReference>
<evidence type="ECO:0000256" key="6">
    <source>
        <dbReference type="ARBA" id="ARBA00031125"/>
    </source>
</evidence>
<dbReference type="PANTHER" id="PTHR11902:SF30">
    <property type="entry name" value="ENOLASE 4"/>
    <property type="match status" value="1"/>
</dbReference>
<dbReference type="GO" id="GO:0006096">
    <property type="term" value="P:glycolytic process"/>
    <property type="evidence" value="ECO:0007669"/>
    <property type="project" value="UniProtKB-UniPathway"/>
</dbReference>
<dbReference type="UniPathway" id="UPA00109">
    <property type="reaction ID" value="UER00187"/>
</dbReference>
<dbReference type="Proteomes" id="UP000663881">
    <property type="component" value="Unassembled WGS sequence"/>
</dbReference>
<protein>
    <recommendedName>
        <fullName evidence="3">phosphopyruvate hydratase</fullName>
        <ecNumber evidence="3">4.2.1.11</ecNumber>
    </recommendedName>
    <alternativeName>
        <fullName evidence="6">2-phospho-D-glycerate hydro-lyase</fullName>
    </alternativeName>
</protein>
<dbReference type="SUPFAM" id="SSF51604">
    <property type="entry name" value="Enolase C-terminal domain-like"/>
    <property type="match status" value="1"/>
</dbReference>
<sequence>MLDDPRTKARTFLESSSIVSELEDVLNLLIDEKPDDLHGFLANHFLHQSKQPQIASLILKRLTGPAGEPAVHIDLTVALRNRSQRYNGLTVNLSSGKLNAQTMKDYETFVNSPSLATIFNRVDLFDHTTIDELLANFRSEHVHEVPKVPKVTAPLEPESSTSEIIAEVSTLKLPATKQKPVVSPAVVVKTGGAPPPSQKRTTKEIQPIEVLPDEPEPSSFAGQLLITGISLACRLITAEIQQSNLYRLIQLPSVTNPAIPLPIIPILQSGPTYPGKQSIVKYYMLIPTPDVVHNEEWIFKLHSIIQNLRDSLTTAKGAILQAGYSTDDGCLVYSMDKPEQGLDILQNAVNTVCGTKEHWFDYGIQMGPYEAYDYTNGVYETMAGVTKSPDELADTYTEWINAYPRCIMIIDPFRHADKPALSRLCHRVSNRCYVTSTDTRRYQYNDDNDTTNCHLINLDNAPTVTELIQRVNTLRETHDYALGLFERDHHEVAQVHLADLAVGFGCRFLKLPGLLSLGGQTTSVILQRLSIIRDELQMNDCEQSARPKQHEFIHIRSTFDIPDLEMPPTSTNTKNKDKKKRP</sequence>
<dbReference type="AlphaFoldDB" id="A0A814E4Z6"/>
<dbReference type="SMART" id="SM01192">
    <property type="entry name" value="Enolase_C"/>
    <property type="match status" value="1"/>
</dbReference>
<dbReference type="InterPro" id="IPR020810">
    <property type="entry name" value="Enolase_C"/>
</dbReference>
<dbReference type="PANTHER" id="PTHR11902">
    <property type="entry name" value="ENOLASE"/>
    <property type="match status" value="1"/>
</dbReference>
<evidence type="ECO:0000256" key="3">
    <source>
        <dbReference type="ARBA" id="ARBA00012058"/>
    </source>
</evidence>
<dbReference type="Proteomes" id="UP000663891">
    <property type="component" value="Unassembled WGS sequence"/>
</dbReference>
<comment type="caution">
    <text evidence="9">The sequence shown here is derived from an EMBL/GenBank/DDBJ whole genome shotgun (WGS) entry which is preliminary data.</text>
</comment>
<dbReference type="GO" id="GO:0000287">
    <property type="term" value="F:magnesium ion binding"/>
    <property type="evidence" value="ECO:0007669"/>
    <property type="project" value="InterPro"/>
</dbReference>
<dbReference type="OrthoDB" id="10009078at2759"/>
<dbReference type="EMBL" id="CAJNON010000098">
    <property type="protein sequence ID" value="CAF0961455.1"/>
    <property type="molecule type" value="Genomic_DNA"/>
</dbReference>
<organism evidence="9 11">
    <name type="scientific">Adineta steineri</name>
    <dbReference type="NCBI Taxonomy" id="433720"/>
    <lineage>
        <taxon>Eukaryota</taxon>
        <taxon>Metazoa</taxon>
        <taxon>Spiralia</taxon>
        <taxon>Gnathifera</taxon>
        <taxon>Rotifera</taxon>
        <taxon>Eurotatoria</taxon>
        <taxon>Bdelloidea</taxon>
        <taxon>Adinetida</taxon>
        <taxon>Adinetidae</taxon>
        <taxon>Adineta</taxon>
    </lineage>
</organism>
<dbReference type="InterPro" id="IPR036849">
    <property type="entry name" value="Enolase-like_C_sf"/>
</dbReference>
<evidence type="ECO:0000256" key="1">
    <source>
        <dbReference type="ARBA" id="ARBA00005031"/>
    </source>
</evidence>
<dbReference type="Gene3D" id="3.20.20.120">
    <property type="entry name" value="Enolase-like C-terminal domain"/>
    <property type="match status" value="1"/>
</dbReference>
<evidence type="ECO:0000256" key="2">
    <source>
        <dbReference type="ARBA" id="ARBA00009604"/>
    </source>
</evidence>
<evidence type="ECO:0000313" key="10">
    <source>
        <dbReference type="EMBL" id="CAF3574877.1"/>
    </source>
</evidence>
<keyword evidence="5" id="KW-0456">Lyase</keyword>
<evidence type="ECO:0000256" key="4">
    <source>
        <dbReference type="ARBA" id="ARBA00023152"/>
    </source>
</evidence>
<dbReference type="Pfam" id="PF00113">
    <property type="entry name" value="Enolase_C"/>
    <property type="match status" value="1"/>
</dbReference>
<evidence type="ECO:0000259" key="8">
    <source>
        <dbReference type="SMART" id="SM01192"/>
    </source>
</evidence>